<dbReference type="GO" id="GO:0015658">
    <property type="term" value="F:branched-chain amino acid transmembrane transporter activity"/>
    <property type="evidence" value="ECO:0007669"/>
    <property type="project" value="TreeGrafter"/>
</dbReference>
<dbReference type="KEGG" id="rei:IE4771_PB00093"/>
<evidence type="ECO:0000313" key="8">
    <source>
        <dbReference type="Proteomes" id="UP000027180"/>
    </source>
</evidence>
<geneLocation type="plasmid" evidence="7 8">
    <name>pRetIE4771b</name>
</geneLocation>
<evidence type="ECO:0000256" key="2">
    <source>
        <dbReference type="ARBA" id="ARBA00022448"/>
    </source>
</evidence>
<dbReference type="Gene3D" id="3.40.50.300">
    <property type="entry name" value="P-loop containing nucleotide triphosphate hydrolases"/>
    <property type="match status" value="1"/>
</dbReference>
<keyword evidence="4 7" id="KW-0067">ATP-binding</keyword>
<evidence type="ECO:0000256" key="4">
    <source>
        <dbReference type="ARBA" id="ARBA00022840"/>
    </source>
</evidence>
<dbReference type="GO" id="GO:0005524">
    <property type="term" value="F:ATP binding"/>
    <property type="evidence" value="ECO:0007669"/>
    <property type="project" value="UniProtKB-KW"/>
</dbReference>
<evidence type="ECO:0000259" key="6">
    <source>
        <dbReference type="PROSITE" id="PS50893"/>
    </source>
</evidence>
<comment type="similarity">
    <text evidence="1">Belongs to the ABC transporter superfamily.</text>
</comment>
<evidence type="ECO:0000256" key="5">
    <source>
        <dbReference type="ARBA" id="ARBA00022970"/>
    </source>
</evidence>
<dbReference type="InterPro" id="IPR003439">
    <property type="entry name" value="ABC_transporter-like_ATP-bd"/>
</dbReference>
<dbReference type="OrthoDB" id="9776369at2"/>
<gene>
    <name evidence="7" type="ORF">IE4771_PB00093</name>
</gene>
<dbReference type="Proteomes" id="UP000027180">
    <property type="component" value="Plasmid pRetIE4771b"/>
</dbReference>
<dbReference type="Pfam" id="PF00005">
    <property type="entry name" value="ABC_tran"/>
    <property type="match status" value="1"/>
</dbReference>
<organism evidence="7 8">
    <name type="scientific">Rhizobium etli bv. mimosae str. IE4771</name>
    <dbReference type="NCBI Taxonomy" id="1432050"/>
    <lineage>
        <taxon>Bacteria</taxon>
        <taxon>Pseudomonadati</taxon>
        <taxon>Pseudomonadota</taxon>
        <taxon>Alphaproteobacteria</taxon>
        <taxon>Hyphomicrobiales</taxon>
        <taxon>Rhizobiaceae</taxon>
        <taxon>Rhizobium/Agrobacterium group</taxon>
        <taxon>Rhizobium</taxon>
    </lineage>
</organism>
<dbReference type="PANTHER" id="PTHR43820">
    <property type="entry name" value="HIGH-AFFINITY BRANCHED-CHAIN AMINO ACID TRANSPORT ATP-BINDING PROTEIN LIVF"/>
    <property type="match status" value="1"/>
</dbReference>
<keyword evidence="5" id="KW-0029">Amino-acid transport</keyword>
<dbReference type="SUPFAM" id="SSF52540">
    <property type="entry name" value="P-loop containing nucleoside triphosphate hydrolases"/>
    <property type="match status" value="1"/>
</dbReference>
<name>A0A060I7H1_RHIET</name>
<keyword evidence="3" id="KW-0547">Nucleotide-binding</keyword>
<dbReference type="GO" id="GO:0016887">
    <property type="term" value="F:ATP hydrolysis activity"/>
    <property type="evidence" value="ECO:0007669"/>
    <property type="project" value="InterPro"/>
</dbReference>
<evidence type="ECO:0000256" key="1">
    <source>
        <dbReference type="ARBA" id="ARBA00005417"/>
    </source>
</evidence>
<dbReference type="SMART" id="SM00382">
    <property type="entry name" value="AAA"/>
    <property type="match status" value="1"/>
</dbReference>
<dbReference type="InterPro" id="IPR052156">
    <property type="entry name" value="BCAA_Transport_ATP-bd_LivF"/>
</dbReference>
<dbReference type="CDD" id="cd03224">
    <property type="entry name" value="ABC_TM1139_LivF_branched"/>
    <property type="match status" value="1"/>
</dbReference>
<dbReference type="PROSITE" id="PS00211">
    <property type="entry name" value="ABC_TRANSPORTER_1"/>
    <property type="match status" value="1"/>
</dbReference>
<keyword evidence="7" id="KW-0614">Plasmid</keyword>
<dbReference type="HOGENOM" id="CLU_000604_1_2_5"/>
<evidence type="ECO:0000313" key="7">
    <source>
        <dbReference type="EMBL" id="AIC29827.1"/>
    </source>
</evidence>
<dbReference type="InterPro" id="IPR027417">
    <property type="entry name" value="P-loop_NTPase"/>
</dbReference>
<dbReference type="AlphaFoldDB" id="A0A060I7H1"/>
<dbReference type="GO" id="GO:0015807">
    <property type="term" value="P:L-amino acid transport"/>
    <property type="evidence" value="ECO:0007669"/>
    <property type="project" value="TreeGrafter"/>
</dbReference>
<sequence>MSDLLTLRSLSAGYGKATVLHGISLSLEPARAIALLGRNGVGKTTTLNTIVGLTRYQGGSITLSGTDITRMPPEQRVEAGIGWVPQERGIFKSLTVEENITAVARPGRWKLSAVYDIFPRLKERRGNFGNQLSGGEQQMLSIARALVLNPKVLLLDEPTEGLAPIIVEELLSDLSGGGSQVLVEGERIPDECGSAIAKVLHSGQAGVITIEGRTLFVNVHLPPPRIIVIGAVHISQALAQLAPVGGFDITVIDPRAAFATSERFGASSC</sequence>
<dbReference type="Pfam" id="PF13478">
    <property type="entry name" value="XdhC_C"/>
    <property type="match status" value="1"/>
</dbReference>
<protein>
    <submittedName>
        <fullName evidence="7">High-affinity branched-chain amino acid ABC transporter ATP-binding protein</fullName>
    </submittedName>
</protein>
<dbReference type="PROSITE" id="PS50893">
    <property type="entry name" value="ABC_TRANSPORTER_2"/>
    <property type="match status" value="1"/>
</dbReference>
<dbReference type="InterPro" id="IPR027051">
    <property type="entry name" value="XdhC_Rossmann_dom"/>
</dbReference>
<accession>A0A060I7H1</accession>
<dbReference type="InterPro" id="IPR017871">
    <property type="entry name" value="ABC_transporter-like_CS"/>
</dbReference>
<dbReference type="Gene3D" id="3.40.50.720">
    <property type="entry name" value="NAD(P)-binding Rossmann-like Domain"/>
    <property type="match status" value="1"/>
</dbReference>
<dbReference type="PANTHER" id="PTHR43820:SF2">
    <property type="entry name" value="ABC TRANSPORTER ATP-BINDING PROTEIN"/>
    <property type="match status" value="1"/>
</dbReference>
<dbReference type="EMBL" id="CP006988">
    <property type="protein sequence ID" value="AIC29827.1"/>
    <property type="molecule type" value="Genomic_DNA"/>
</dbReference>
<reference evidence="7 8" key="1">
    <citation type="submission" date="2013-12" db="EMBL/GenBank/DDBJ databases">
        <title>Complete genome sequence of Rhizobium etli bv. mimosae IE4771.</title>
        <authorList>
            <person name="Bustos P."/>
            <person name="Santamaria R.I."/>
            <person name="Lozano L."/>
            <person name="Ormeno-Orrillo E."/>
            <person name="Rogel M.A."/>
            <person name="Romero D."/>
            <person name="Cevallos M.A."/>
            <person name="Martinez-Romero E."/>
            <person name="Gonzalez V."/>
        </authorList>
    </citation>
    <scope>NUCLEOTIDE SEQUENCE [LARGE SCALE GENOMIC DNA]</scope>
    <source>
        <strain evidence="7 8">IE4771</strain>
        <plasmid evidence="8">Plasmid pRetIE4771b</plasmid>
    </source>
</reference>
<dbReference type="InterPro" id="IPR003593">
    <property type="entry name" value="AAA+_ATPase"/>
</dbReference>
<feature type="domain" description="ABC transporter" evidence="6">
    <location>
        <begin position="5"/>
        <end position="230"/>
    </location>
</feature>
<keyword evidence="2" id="KW-0813">Transport</keyword>
<evidence type="ECO:0000256" key="3">
    <source>
        <dbReference type="ARBA" id="ARBA00022741"/>
    </source>
</evidence>
<proteinExistence type="inferred from homology"/>